<dbReference type="InterPro" id="IPR001245">
    <property type="entry name" value="Ser-Thr/Tyr_kinase_cat_dom"/>
</dbReference>
<evidence type="ECO:0000256" key="2">
    <source>
        <dbReference type="ARBA" id="ARBA00022527"/>
    </source>
</evidence>
<dbReference type="Gene3D" id="1.10.510.10">
    <property type="entry name" value="Transferase(Phosphotransferase) domain 1"/>
    <property type="match status" value="1"/>
</dbReference>
<keyword evidence="4" id="KW-0547">Nucleotide-binding</keyword>
<dbReference type="GO" id="GO:0004674">
    <property type="term" value="F:protein serine/threonine kinase activity"/>
    <property type="evidence" value="ECO:0007669"/>
    <property type="project" value="UniProtKB-KW"/>
</dbReference>
<dbReference type="PANTHER" id="PTHR24361">
    <property type="entry name" value="MITOGEN-ACTIVATED KINASE KINASE KINASE"/>
    <property type="match status" value="1"/>
</dbReference>
<keyword evidence="2" id="KW-0723">Serine/threonine-protein kinase</keyword>
<evidence type="ECO:0000256" key="7">
    <source>
        <dbReference type="ARBA" id="ARBA00047899"/>
    </source>
</evidence>
<evidence type="ECO:0000259" key="9">
    <source>
        <dbReference type="PROSITE" id="PS50011"/>
    </source>
</evidence>
<dbReference type="GO" id="GO:0005737">
    <property type="term" value="C:cytoplasm"/>
    <property type="evidence" value="ECO:0007669"/>
    <property type="project" value="TreeGrafter"/>
</dbReference>
<protein>
    <recommendedName>
        <fullName evidence="1">non-specific serine/threonine protein kinase</fullName>
        <ecNumber evidence="1">2.7.11.1</ecNumber>
    </recommendedName>
</protein>
<comment type="caution">
    <text evidence="10">The sequence shown here is derived from an EMBL/GenBank/DDBJ whole genome shotgun (WGS) entry which is preliminary data.</text>
</comment>
<gene>
    <name evidence="10" type="ORF">Glove_368g44</name>
</gene>
<keyword evidence="5" id="KW-0418">Kinase</keyword>
<evidence type="ECO:0000313" key="11">
    <source>
        <dbReference type="Proteomes" id="UP000266861"/>
    </source>
</evidence>
<evidence type="ECO:0000256" key="4">
    <source>
        <dbReference type="ARBA" id="ARBA00022741"/>
    </source>
</evidence>
<evidence type="ECO:0000256" key="8">
    <source>
        <dbReference type="ARBA" id="ARBA00048679"/>
    </source>
</evidence>
<dbReference type="Pfam" id="PF07714">
    <property type="entry name" value="PK_Tyr_Ser-Thr"/>
    <property type="match status" value="1"/>
</dbReference>
<reference evidence="10 11" key="1">
    <citation type="submission" date="2018-08" db="EMBL/GenBank/DDBJ databases">
        <title>Genome and evolution of the arbuscular mycorrhizal fungus Diversispora epigaea (formerly Glomus versiforme) and its bacterial endosymbionts.</title>
        <authorList>
            <person name="Sun X."/>
            <person name="Fei Z."/>
            <person name="Harrison M."/>
        </authorList>
    </citation>
    <scope>NUCLEOTIDE SEQUENCE [LARGE SCALE GENOMIC DNA]</scope>
    <source>
        <strain evidence="10 11">IT104</strain>
    </source>
</reference>
<proteinExistence type="predicted"/>
<organism evidence="10 11">
    <name type="scientific">Diversispora epigaea</name>
    <dbReference type="NCBI Taxonomy" id="1348612"/>
    <lineage>
        <taxon>Eukaryota</taxon>
        <taxon>Fungi</taxon>
        <taxon>Fungi incertae sedis</taxon>
        <taxon>Mucoromycota</taxon>
        <taxon>Glomeromycotina</taxon>
        <taxon>Glomeromycetes</taxon>
        <taxon>Diversisporales</taxon>
        <taxon>Diversisporaceae</taxon>
        <taxon>Diversispora</taxon>
    </lineage>
</organism>
<dbReference type="GO" id="GO:0005524">
    <property type="term" value="F:ATP binding"/>
    <property type="evidence" value="ECO:0007669"/>
    <property type="project" value="UniProtKB-KW"/>
</dbReference>
<sequence length="212" mass="24666">MDIEYISEDGFSRIYKATLEKNSNRQKSHIVLKVLNNSKNADTKFLNELRSKFVVKCYEATQDPKTKNHAFIFGLCTKRRFTQILKSYVEKKDRDIIIGIKFLHDNKIVHRDLHSAVISDLGFSQRVTVDSKNSKKTQTYKVIPYMAPELFKDEPYTFASDVHGLGRRKLRMGGISHFIIEKMDGKRPEITWENLMKKCCHPDPSQLIILIL</sequence>
<dbReference type="PANTHER" id="PTHR24361:SF433">
    <property type="entry name" value="PROTEIN KINASE DOMAIN-CONTAINING PROTEIN"/>
    <property type="match status" value="1"/>
</dbReference>
<dbReference type="EMBL" id="PQFF01000334">
    <property type="protein sequence ID" value="RHZ58797.1"/>
    <property type="molecule type" value="Genomic_DNA"/>
</dbReference>
<keyword evidence="11" id="KW-1185">Reference proteome</keyword>
<evidence type="ECO:0000313" key="10">
    <source>
        <dbReference type="EMBL" id="RHZ58797.1"/>
    </source>
</evidence>
<evidence type="ECO:0000256" key="1">
    <source>
        <dbReference type="ARBA" id="ARBA00012513"/>
    </source>
</evidence>
<dbReference type="InterPro" id="IPR000719">
    <property type="entry name" value="Prot_kinase_dom"/>
</dbReference>
<evidence type="ECO:0000256" key="3">
    <source>
        <dbReference type="ARBA" id="ARBA00022679"/>
    </source>
</evidence>
<dbReference type="PROSITE" id="PS50011">
    <property type="entry name" value="PROTEIN_KINASE_DOM"/>
    <property type="match status" value="1"/>
</dbReference>
<comment type="catalytic activity">
    <reaction evidence="7">
        <text>L-threonyl-[protein] + ATP = O-phospho-L-threonyl-[protein] + ADP + H(+)</text>
        <dbReference type="Rhea" id="RHEA:46608"/>
        <dbReference type="Rhea" id="RHEA-COMP:11060"/>
        <dbReference type="Rhea" id="RHEA-COMP:11605"/>
        <dbReference type="ChEBI" id="CHEBI:15378"/>
        <dbReference type="ChEBI" id="CHEBI:30013"/>
        <dbReference type="ChEBI" id="CHEBI:30616"/>
        <dbReference type="ChEBI" id="CHEBI:61977"/>
        <dbReference type="ChEBI" id="CHEBI:456216"/>
        <dbReference type="EC" id="2.7.11.1"/>
    </reaction>
</comment>
<comment type="catalytic activity">
    <reaction evidence="8">
        <text>L-seryl-[protein] + ATP = O-phospho-L-seryl-[protein] + ADP + H(+)</text>
        <dbReference type="Rhea" id="RHEA:17989"/>
        <dbReference type="Rhea" id="RHEA-COMP:9863"/>
        <dbReference type="Rhea" id="RHEA-COMP:11604"/>
        <dbReference type="ChEBI" id="CHEBI:15378"/>
        <dbReference type="ChEBI" id="CHEBI:29999"/>
        <dbReference type="ChEBI" id="CHEBI:30616"/>
        <dbReference type="ChEBI" id="CHEBI:83421"/>
        <dbReference type="ChEBI" id="CHEBI:456216"/>
        <dbReference type="EC" id="2.7.11.1"/>
    </reaction>
</comment>
<dbReference type="AlphaFoldDB" id="A0A397H717"/>
<dbReference type="Proteomes" id="UP000266861">
    <property type="component" value="Unassembled WGS sequence"/>
</dbReference>
<accession>A0A397H717</accession>
<feature type="domain" description="Protein kinase" evidence="9">
    <location>
        <begin position="1"/>
        <end position="212"/>
    </location>
</feature>
<evidence type="ECO:0000256" key="6">
    <source>
        <dbReference type="ARBA" id="ARBA00022840"/>
    </source>
</evidence>
<keyword evidence="6" id="KW-0067">ATP-binding</keyword>
<dbReference type="SUPFAM" id="SSF56112">
    <property type="entry name" value="Protein kinase-like (PK-like)"/>
    <property type="match status" value="1"/>
</dbReference>
<dbReference type="OrthoDB" id="248923at2759"/>
<dbReference type="InterPro" id="IPR053235">
    <property type="entry name" value="Ser_Thr_kinase"/>
</dbReference>
<keyword evidence="3" id="KW-0808">Transferase</keyword>
<evidence type="ECO:0000256" key="5">
    <source>
        <dbReference type="ARBA" id="ARBA00022777"/>
    </source>
</evidence>
<dbReference type="STRING" id="1348612.A0A397H717"/>
<dbReference type="EC" id="2.7.11.1" evidence="1"/>
<dbReference type="InterPro" id="IPR011009">
    <property type="entry name" value="Kinase-like_dom_sf"/>
</dbReference>
<name>A0A397H717_9GLOM</name>